<dbReference type="GO" id="GO:1990281">
    <property type="term" value="C:efflux pump complex"/>
    <property type="evidence" value="ECO:0007669"/>
    <property type="project" value="TreeGrafter"/>
</dbReference>
<dbReference type="PANTHER" id="PTHR30026:SF23">
    <property type="entry name" value="TO APRF-PUTATIVE OUTER MEMBRANE EFFLUX PROTEIN OR SECRETED ALKALINE PHOSPHATASE-RELATED"/>
    <property type="match status" value="1"/>
</dbReference>
<dbReference type="Pfam" id="PF02321">
    <property type="entry name" value="OEP"/>
    <property type="match status" value="2"/>
</dbReference>
<proteinExistence type="inferred from homology"/>
<dbReference type="GO" id="GO:0009279">
    <property type="term" value="C:cell outer membrane"/>
    <property type="evidence" value="ECO:0007669"/>
    <property type="project" value="UniProtKB-SubCell"/>
</dbReference>
<accession>A0AAU9EB09</accession>
<dbReference type="RefSeq" id="WP_338605494.1">
    <property type="nucleotide sequence ID" value="NZ_AP028679.1"/>
</dbReference>
<sequence length="525" mass="58602">MPKVRNAFLICLCFLLPSVAAAADPPIPKVETGVPLSLEGALVRGIEKNLDLKMVQVQVPASQEEVIIQEAQFDPSLDASASSGQDRLPNTSAAYWGDQQELGANTATVGVSKRFETGLRSRVGVETTGVDTNLVTNEINPAYRTYLVLDLTQPLFKGAGTEANTANLRISKKQQKQTQYQFLNQAQALANQVERTYYLLSLAHVVLRHRIESRHLASGLLQGNREKFKAGVVPITEVQEAETAVAARDEQIVYAQQQMETVSNRLKDLLEIRAGDPMFHRTIQPQDLADPGQPYPDLTQAMSVALKHRPDLLRQKVELEKMDIRLAYLDNQRLPQIDLAASLAMNGLAGTETEAGTLTGNPYGGSYGDSWNSLADGDGYNWFVGLRLTYPLGNREADSRYRVAGWERKRALYKLKRLEGTTETELKNALVTLRRSLERVRVAERFQNLAETNLRQEMRRLDEGLSDSFRILDFQNNVIEARIRKAVALADFNQGLANLHMAMGDNLTRFKIIPKMNPEDKVDAR</sequence>
<dbReference type="PANTHER" id="PTHR30026">
    <property type="entry name" value="OUTER MEMBRANE PROTEIN TOLC"/>
    <property type="match status" value="1"/>
</dbReference>
<keyword evidence="4" id="KW-1134">Transmembrane beta strand</keyword>
<feature type="chain" id="PRO_5043728664" description="Outer membrane protein TolC" evidence="8">
    <location>
        <begin position="23"/>
        <end position="525"/>
    </location>
</feature>
<evidence type="ECO:0000256" key="2">
    <source>
        <dbReference type="ARBA" id="ARBA00007613"/>
    </source>
</evidence>
<comment type="subcellular location">
    <subcellularLocation>
        <location evidence="1">Cell outer membrane</location>
    </subcellularLocation>
</comment>
<dbReference type="GO" id="GO:0015288">
    <property type="term" value="F:porin activity"/>
    <property type="evidence" value="ECO:0007669"/>
    <property type="project" value="TreeGrafter"/>
</dbReference>
<keyword evidence="6" id="KW-0472">Membrane</keyword>
<keyword evidence="8" id="KW-0732">Signal</keyword>
<evidence type="ECO:0000256" key="7">
    <source>
        <dbReference type="ARBA" id="ARBA00023237"/>
    </source>
</evidence>
<gene>
    <name evidence="9" type="ORF">FAK_08130</name>
</gene>
<keyword evidence="3" id="KW-0813">Transport</keyword>
<evidence type="ECO:0000256" key="8">
    <source>
        <dbReference type="SAM" id="SignalP"/>
    </source>
</evidence>
<dbReference type="InterPro" id="IPR003423">
    <property type="entry name" value="OMP_efflux"/>
</dbReference>
<evidence type="ECO:0000256" key="6">
    <source>
        <dbReference type="ARBA" id="ARBA00023136"/>
    </source>
</evidence>
<dbReference type="GO" id="GO:0015562">
    <property type="term" value="F:efflux transmembrane transporter activity"/>
    <property type="evidence" value="ECO:0007669"/>
    <property type="project" value="InterPro"/>
</dbReference>
<keyword evidence="10" id="KW-1185">Reference proteome</keyword>
<reference evidence="10" key="1">
    <citation type="journal article" date="2023" name="Arch. Microbiol.">
        <title>Desulfoferula mesophilus gen. nov. sp. nov., a mesophilic sulfate-reducing bacterium isolated from a brackish lake sediment.</title>
        <authorList>
            <person name="Watanabe T."/>
            <person name="Yabe T."/>
            <person name="Tsuji J.M."/>
            <person name="Fukui M."/>
        </authorList>
    </citation>
    <scope>NUCLEOTIDE SEQUENCE [LARGE SCALE GENOMIC DNA]</scope>
    <source>
        <strain evidence="10">12FAK</strain>
    </source>
</reference>
<dbReference type="KEGG" id="dmp:FAK_08130"/>
<evidence type="ECO:0000256" key="4">
    <source>
        <dbReference type="ARBA" id="ARBA00022452"/>
    </source>
</evidence>
<protein>
    <recommendedName>
        <fullName evidence="11">Outer membrane protein TolC</fullName>
    </recommendedName>
</protein>
<dbReference type="EMBL" id="AP028679">
    <property type="protein sequence ID" value="BEQ13747.1"/>
    <property type="molecule type" value="Genomic_DNA"/>
</dbReference>
<keyword evidence="5" id="KW-0812">Transmembrane</keyword>
<evidence type="ECO:0000256" key="1">
    <source>
        <dbReference type="ARBA" id="ARBA00004442"/>
    </source>
</evidence>
<evidence type="ECO:0008006" key="11">
    <source>
        <dbReference type="Google" id="ProtNLM"/>
    </source>
</evidence>
<evidence type="ECO:0000256" key="3">
    <source>
        <dbReference type="ARBA" id="ARBA00022448"/>
    </source>
</evidence>
<dbReference type="AlphaFoldDB" id="A0AAU9EB09"/>
<organism evidence="9 10">
    <name type="scientific">Desulfoferula mesophila</name>
    <dbReference type="NCBI Taxonomy" id="3058419"/>
    <lineage>
        <taxon>Bacteria</taxon>
        <taxon>Pseudomonadati</taxon>
        <taxon>Thermodesulfobacteriota</taxon>
        <taxon>Desulfarculia</taxon>
        <taxon>Desulfarculales</taxon>
        <taxon>Desulfarculaceae</taxon>
        <taxon>Desulfoferula</taxon>
    </lineage>
</organism>
<evidence type="ECO:0000256" key="5">
    <source>
        <dbReference type="ARBA" id="ARBA00022692"/>
    </source>
</evidence>
<keyword evidence="7" id="KW-0998">Cell outer membrane</keyword>
<evidence type="ECO:0000313" key="10">
    <source>
        <dbReference type="Proteomes" id="UP001366166"/>
    </source>
</evidence>
<dbReference type="InterPro" id="IPR051906">
    <property type="entry name" value="TolC-like"/>
</dbReference>
<comment type="similarity">
    <text evidence="2">Belongs to the outer membrane factor (OMF) (TC 1.B.17) family.</text>
</comment>
<name>A0AAU9EB09_9BACT</name>
<evidence type="ECO:0000313" key="9">
    <source>
        <dbReference type="EMBL" id="BEQ13747.1"/>
    </source>
</evidence>
<dbReference type="Gene3D" id="1.20.1600.10">
    <property type="entry name" value="Outer membrane efflux proteins (OEP)"/>
    <property type="match status" value="1"/>
</dbReference>
<feature type="signal peptide" evidence="8">
    <location>
        <begin position="1"/>
        <end position="22"/>
    </location>
</feature>
<dbReference type="Proteomes" id="UP001366166">
    <property type="component" value="Chromosome"/>
</dbReference>
<dbReference type="SUPFAM" id="SSF56954">
    <property type="entry name" value="Outer membrane efflux proteins (OEP)"/>
    <property type="match status" value="1"/>
</dbReference>